<dbReference type="Proteomes" id="UP000466442">
    <property type="component" value="Linkage Group LG12"/>
</dbReference>
<gene>
    <name evidence="1" type="ORF">GE061_004660</name>
</gene>
<reference evidence="1" key="1">
    <citation type="journal article" date="2021" name="Mol. Ecol. Resour.">
        <title>Apolygus lucorum genome provides insights into omnivorousness and mesophyll feeding.</title>
        <authorList>
            <person name="Liu Y."/>
            <person name="Liu H."/>
            <person name="Wang H."/>
            <person name="Huang T."/>
            <person name="Liu B."/>
            <person name="Yang B."/>
            <person name="Yin L."/>
            <person name="Li B."/>
            <person name="Zhang Y."/>
            <person name="Zhang S."/>
            <person name="Jiang F."/>
            <person name="Zhang X."/>
            <person name="Ren Y."/>
            <person name="Wang B."/>
            <person name="Wang S."/>
            <person name="Lu Y."/>
            <person name="Wu K."/>
            <person name="Fan W."/>
            <person name="Wang G."/>
        </authorList>
    </citation>
    <scope>NUCLEOTIDE SEQUENCE</scope>
    <source>
        <strain evidence="1">12Hb</strain>
    </source>
</reference>
<dbReference type="EMBL" id="WIXP02000012">
    <property type="protein sequence ID" value="KAF6202262.1"/>
    <property type="molecule type" value="Genomic_DNA"/>
</dbReference>
<comment type="caution">
    <text evidence="1">The sequence shown here is derived from an EMBL/GenBank/DDBJ whole genome shotgun (WGS) entry which is preliminary data.</text>
</comment>
<keyword evidence="2" id="KW-1185">Reference proteome</keyword>
<accession>A0A8S9WZT7</accession>
<evidence type="ECO:0000313" key="1">
    <source>
        <dbReference type="EMBL" id="KAF6202262.1"/>
    </source>
</evidence>
<evidence type="ECO:0000313" key="2">
    <source>
        <dbReference type="Proteomes" id="UP000466442"/>
    </source>
</evidence>
<proteinExistence type="predicted"/>
<protein>
    <submittedName>
        <fullName evidence="1">Uncharacterized protein</fullName>
    </submittedName>
</protein>
<name>A0A8S9WZT7_APOLU</name>
<sequence>MLNYLSQEITMSSGMVRYLLNSLVSIEDPRRARQIQTLLEQQATLHPPCRPGMHQFYSAALFEPIHNSNFKNTLNENFFDFMKRIETTENFVTEKSQESTSVVVKTQTDCVQFLKRSLNQLDLPKHLSILPTNLEASNVRVQLLRGHPET</sequence>
<dbReference type="AlphaFoldDB" id="A0A8S9WZT7"/>
<organism evidence="1 2">
    <name type="scientific">Apolygus lucorum</name>
    <name type="common">Small green plant bug</name>
    <name type="synonym">Lygocoris lucorum</name>
    <dbReference type="NCBI Taxonomy" id="248454"/>
    <lineage>
        <taxon>Eukaryota</taxon>
        <taxon>Metazoa</taxon>
        <taxon>Ecdysozoa</taxon>
        <taxon>Arthropoda</taxon>
        <taxon>Hexapoda</taxon>
        <taxon>Insecta</taxon>
        <taxon>Pterygota</taxon>
        <taxon>Neoptera</taxon>
        <taxon>Paraneoptera</taxon>
        <taxon>Hemiptera</taxon>
        <taxon>Heteroptera</taxon>
        <taxon>Panheteroptera</taxon>
        <taxon>Cimicomorpha</taxon>
        <taxon>Miridae</taxon>
        <taxon>Mirini</taxon>
        <taxon>Apolygus</taxon>
    </lineage>
</organism>